<dbReference type="GO" id="GO:0016779">
    <property type="term" value="F:nucleotidyltransferase activity"/>
    <property type="evidence" value="ECO:0007669"/>
    <property type="project" value="InterPro"/>
</dbReference>
<sequence>MPLTQSDLQTARELKERLARLAPLLDFRVFGSRARGDAGSDSDMDVFVEFEVVDKALEARISEVAWEIGFQREVVIAPLVFSRYEVEKSPLRASPVLKAIAEEGLRI</sequence>
<dbReference type="EMBL" id="VJVV01000002">
    <property type="protein sequence ID" value="TRO83043.1"/>
    <property type="molecule type" value="Genomic_DNA"/>
</dbReference>
<dbReference type="Pfam" id="PF01909">
    <property type="entry name" value="NTP_transf_2"/>
    <property type="match status" value="1"/>
</dbReference>
<keyword evidence="2" id="KW-0808">Transferase</keyword>
<accession>A0A550JIM6</accession>
<name>A0A550JIM6_9BACT</name>
<evidence type="ECO:0000313" key="2">
    <source>
        <dbReference type="EMBL" id="TRO83043.1"/>
    </source>
</evidence>
<dbReference type="InterPro" id="IPR002934">
    <property type="entry name" value="Polymerase_NTP_transf_dom"/>
</dbReference>
<gene>
    <name evidence="2" type="ORF">FL622_02880</name>
</gene>
<dbReference type="Gene3D" id="3.30.460.10">
    <property type="entry name" value="Beta Polymerase, domain 2"/>
    <property type="match status" value="1"/>
</dbReference>
<keyword evidence="3" id="KW-1185">Reference proteome</keyword>
<proteinExistence type="predicted"/>
<dbReference type="Proteomes" id="UP000317155">
    <property type="component" value="Unassembled WGS sequence"/>
</dbReference>
<evidence type="ECO:0000313" key="3">
    <source>
        <dbReference type="Proteomes" id="UP000317155"/>
    </source>
</evidence>
<comment type="caution">
    <text evidence="2">The sequence shown here is derived from an EMBL/GenBank/DDBJ whole genome shotgun (WGS) entry which is preliminary data.</text>
</comment>
<feature type="domain" description="Polymerase nucleotidyl transferase" evidence="1">
    <location>
        <begin position="12"/>
        <end position="75"/>
    </location>
</feature>
<dbReference type="InterPro" id="IPR052548">
    <property type="entry name" value="Type_VII_TA_antitoxin"/>
</dbReference>
<protein>
    <submittedName>
        <fullName evidence="2">Nucleotidyltransferase domain-containing protein</fullName>
    </submittedName>
</protein>
<evidence type="ECO:0000259" key="1">
    <source>
        <dbReference type="Pfam" id="PF01909"/>
    </source>
</evidence>
<dbReference type="OrthoDB" id="5422227at2"/>
<dbReference type="CDD" id="cd05403">
    <property type="entry name" value="NT_KNTase_like"/>
    <property type="match status" value="1"/>
</dbReference>
<dbReference type="SUPFAM" id="SSF81301">
    <property type="entry name" value="Nucleotidyltransferase"/>
    <property type="match status" value="1"/>
</dbReference>
<organism evidence="2 3">
    <name type="scientific">Trichloromonas acetexigens</name>
    <dbReference type="NCBI Taxonomy" id="38815"/>
    <lineage>
        <taxon>Bacteria</taxon>
        <taxon>Pseudomonadati</taxon>
        <taxon>Thermodesulfobacteriota</taxon>
        <taxon>Desulfuromonadia</taxon>
        <taxon>Desulfuromonadales</taxon>
        <taxon>Trichloromonadaceae</taxon>
        <taxon>Trichloromonas</taxon>
    </lineage>
</organism>
<dbReference type="PANTHER" id="PTHR33933:SF1">
    <property type="entry name" value="PROTEIN ADENYLYLTRANSFERASE MNTA-RELATED"/>
    <property type="match status" value="1"/>
</dbReference>
<dbReference type="AlphaFoldDB" id="A0A550JIM6"/>
<dbReference type="PANTHER" id="PTHR33933">
    <property type="entry name" value="NUCLEOTIDYLTRANSFERASE"/>
    <property type="match status" value="1"/>
</dbReference>
<dbReference type="RefSeq" id="WP_092055356.1">
    <property type="nucleotide sequence ID" value="NZ_FOJJ01000012.1"/>
</dbReference>
<reference evidence="2 3" key="1">
    <citation type="submission" date="2019-07" db="EMBL/GenBank/DDBJ databases">
        <title>Insights of Desulfuromonas acetexigens electromicrobiology.</title>
        <authorList>
            <person name="Katuri K."/>
            <person name="Sapireddy V."/>
            <person name="Shaw D.R."/>
            <person name="Saikaly P."/>
        </authorList>
    </citation>
    <scope>NUCLEOTIDE SEQUENCE [LARGE SCALE GENOMIC DNA]</scope>
    <source>
        <strain evidence="2 3">2873</strain>
    </source>
</reference>
<dbReference type="InterPro" id="IPR043519">
    <property type="entry name" value="NT_sf"/>
</dbReference>